<name>A0ABX1YZ25_9BACL</name>
<proteinExistence type="predicted"/>
<accession>A0ABX1YZ25</accession>
<evidence type="ECO:0000313" key="2">
    <source>
        <dbReference type="Proteomes" id="UP000658690"/>
    </source>
</evidence>
<comment type="caution">
    <text evidence="1">The sequence shown here is derived from an EMBL/GenBank/DDBJ whole genome shotgun (WGS) entry which is preliminary data.</text>
</comment>
<dbReference type="EMBL" id="WHOC01000049">
    <property type="protein sequence ID" value="NOU86208.1"/>
    <property type="molecule type" value="Genomic_DNA"/>
</dbReference>
<dbReference type="Proteomes" id="UP000658690">
    <property type="component" value="Unassembled WGS sequence"/>
</dbReference>
<protein>
    <submittedName>
        <fullName evidence="1">Uncharacterized protein</fullName>
    </submittedName>
</protein>
<dbReference type="RefSeq" id="WP_171689503.1">
    <property type="nucleotide sequence ID" value="NZ_WHOC01000049.1"/>
</dbReference>
<evidence type="ECO:0000313" key="1">
    <source>
        <dbReference type="EMBL" id="NOU86208.1"/>
    </source>
</evidence>
<gene>
    <name evidence="1" type="ORF">GC102_10530</name>
</gene>
<sequence>MIWNSPLWKAELKKELRKFKKYQVDIRSDKYDADHFVFGLEKFYFTCAFIIRKLVGNNKLSDEFMSSNFKVSQYRRINKTEKLDTYNYLDFAKYYSLENESGVQFNVNRVCNLFIHSFVFFPTFDEEMEMAFTGVFINSDHSMDGYIYHKCLLKLTGNYSEIKQTATAVCFCH</sequence>
<keyword evidence="2" id="KW-1185">Reference proteome</keyword>
<organism evidence="1 2">
    <name type="scientific">Paenibacillus germinis</name>
    <dbReference type="NCBI Taxonomy" id="2654979"/>
    <lineage>
        <taxon>Bacteria</taxon>
        <taxon>Bacillati</taxon>
        <taxon>Bacillota</taxon>
        <taxon>Bacilli</taxon>
        <taxon>Bacillales</taxon>
        <taxon>Paenibacillaceae</taxon>
        <taxon>Paenibacillus</taxon>
    </lineage>
</organism>
<reference evidence="1 2" key="1">
    <citation type="submission" date="2019-10" db="EMBL/GenBank/DDBJ databases">
        <title>Description of Paenibacillus choica sp. nov.</title>
        <authorList>
            <person name="Carlier A."/>
            <person name="Qi S."/>
        </authorList>
    </citation>
    <scope>NUCLEOTIDE SEQUENCE [LARGE SCALE GENOMIC DNA]</scope>
    <source>
        <strain evidence="1 2">LMG 31460</strain>
    </source>
</reference>